<gene>
    <name evidence="7" type="ORF">SAMN02745248_00763</name>
</gene>
<protein>
    <submittedName>
        <fullName evidence="7">General secretion pathway protein G</fullName>
    </submittedName>
</protein>
<keyword evidence="3 6" id="KW-0812">Transmembrane</keyword>
<accession>A0A1M6LHX2</accession>
<dbReference type="STRING" id="1121331.SAMN02745248_00763"/>
<evidence type="ECO:0000256" key="5">
    <source>
        <dbReference type="ARBA" id="ARBA00023136"/>
    </source>
</evidence>
<dbReference type="PANTHER" id="PTHR30093">
    <property type="entry name" value="GENERAL SECRETION PATHWAY PROTEIN G"/>
    <property type="match status" value="1"/>
</dbReference>
<keyword evidence="2" id="KW-0488">Methylation</keyword>
<dbReference type="PANTHER" id="PTHR30093:SF44">
    <property type="entry name" value="TYPE II SECRETION SYSTEM CORE PROTEIN G"/>
    <property type="match status" value="1"/>
</dbReference>
<dbReference type="RefSeq" id="WP_072902508.1">
    <property type="nucleotide sequence ID" value="NZ_FRAD01000005.1"/>
</dbReference>
<evidence type="ECO:0000256" key="2">
    <source>
        <dbReference type="ARBA" id="ARBA00022481"/>
    </source>
</evidence>
<dbReference type="OrthoDB" id="1799013at2"/>
<dbReference type="PROSITE" id="PS00409">
    <property type="entry name" value="PROKAR_NTER_METHYL"/>
    <property type="match status" value="1"/>
</dbReference>
<dbReference type="InterPro" id="IPR045584">
    <property type="entry name" value="Pilin-like"/>
</dbReference>
<dbReference type="EMBL" id="FRAD01000005">
    <property type="protein sequence ID" value="SHJ70715.1"/>
    <property type="molecule type" value="Genomic_DNA"/>
</dbReference>
<dbReference type="Pfam" id="PF07963">
    <property type="entry name" value="N_methyl"/>
    <property type="match status" value="1"/>
</dbReference>
<dbReference type="SUPFAM" id="SSF54523">
    <property type="entry name" value="Pili subunits"/>
    <property type="match status" value="1"/>
</dbReference>
<keyword evidence="4 6" id="KW-1133">Transmembrane helix</keyword>
<evidence type="ECO:0000256" key="3">
    <source>
        <dbReference type="ARBA" id="ARBA00022692"/>
    </source>
</evidence>
<feature type="transmembrane region" description="Helical" evidence="6">
    <location>
        <begin position="6"/>
        <end position="27"/>
    </location>
</feature>
<dbReference type="AlphaFoldDB" id="A0A1M6LHX2"/>
<dbReference type="NCBIfam" id="TIGR02532">
    <property type="entry name" value="IV_pilin_GFxxxE"/>
    <property type="match status" value="1"/>
</dbReference>
<dbReference type="Gene3D" id="3.30.700.10">
    <property type="entry name" value="Glycoprotein, Type 4 Pilin"/>
    <property type="match status" value="1"/>
</dbReference>
<sequence>MKKKGFTLIELIVVIAILGVLAAVLLPKFSGFTDDARGKSALTEAKNCQLAIEYFNGQHGKFPTTSDRDELVKCGLPAPVSFDTTKKPYIDGLDTTNGAFKYVSKDNYEVEYTGDGKFQEPKKLN</sequence>
<proteinExistence type="predicted"/>
<dbReference type="GO" id="GO:0016020">
    <property type="term" value="C:membrane"/>
    <property type="evidence" value="ECO:0007669"/>
    <property type="project" value="UniProtKB-SubCell"/>
</dbReference>
<keyword evidence="5 6" id="KW-0472">Membrane</keyword>
<evidence type="ECO:0000313" key="8">
    <source>
        <dbReference type="Proteomes" id="UP000183952"/>
    </source>
</evidence>
<evidence type="ECO:0000313" key="7">
    <source>
        <dbReference type="EMBL" id="SHJ70715.1"/>
    </source>
</evidence>
<dbReference type="InterPro" id="IPR012902">
    <property type="entry name" value="N_methyl_site"/>
</dbReference>
<keyword evidence="8" id="KW-1185">Reference proteome</keyword>
<organism evidence="7 8">
    <name type="scientific">Hathewaya proteolytica DSM 3090</name>
    <dbReference type="NCBI Taxonomy" id="1121331"/>
    <lineage>
        <taxon>Bacteria</taxon>
        <taxon>Bacillati</taxon>
        <taxon>Bacillota</taxon>
        <taxon>Clostridia</taxon>
        <taxon>Eubacteriales</taxon>
        <taxon>Clostridiaceae</taxon>
        <taxon>Hathewaya</taxon>
    </lineage>
</organism>
<comment type="subcellular location">
    <subcellularLocation>
        <location evidence="1">Membrane</location>
        <topology evidence="1">Single-pass membrane protein</topology>
    </subcellularLocation>
</comment>
<dbReference type="Proteomes" id="UP000183952">
    <property type="component" value="Unassembled WGS sequence"/>
</dbReference>
<evidence type="ECO:0000256" key="4">
    <source>
        <dbReference type="ARBA" id="ARBA00022989"/>
    </source>
</evidence>
<name>A0A1M6LHX2_9CLOT</name>
<evidence type="ECO:0000256" key="6">
    <source>
        <dbReference type="SAM" id="Phobius"/>
    </source>
</evidence>
<evidence type="ECO:0000256" key="1">
    <source>
        <dbReference type="ARBA" id="ARBA00004167"/>
    </source>
</evidence>
<reference evidence="7 8" key="1">
    <citation type="submission" date="2016-11" db="EMBL/GenBank/DDBJ databases">
        <authorList>
            <person name="Jaros S."/>
            <person name="Januszkiewicz K."/>
            <person name="Wedrychowicz H."/>
        </authorList>
    </citation>
    <scope>NUCLEOTIDE SEQUENCE [LARGE SCALE GENOMIC DNA]</scope>
    <source>
        <strain evidence="7 8">DSM 3090</strain>
    </source>
</reference>